<comment type="caution">
    <text evidence="2">The sequence shown here is derived from an EMBL/GenBank/DDBJ whole genome shotgun (WGS) entry which is preliminary data.</text>
</comment>
<reference evidence="2" key="1">
    <citation type="journal article" date="2015" name="Nature">
        <title>Complex archaea that bridge the gap between prokaryotes and eukaryotes.</title>
        <authorList>
            <person name="Spang A."/>
            <person name="Saw J.H."/>
            <person name="Jorgensen S.L."/>
            <person name="Zaremba-Niedzwiedzka K."/>
            <person name="Martijn J."/>
            <person name="Lind A.E."/>
            <person name="van Eijk R."/>
            <person name="Schleper C."/>
            <person name="Guy L."/>
            <person name="Ettema T.J."/>
        </authorList>
    </citation>
    <scope>NUCLEOTIDE SEQUENCE</scope>
</reference>
<feature type="region of interest" description="Disordered" evidence="1">
    <location>
        <begin position="95"/>
        <end position="126"/>
    </location>
</feature>
<proteinExistence type="predicted"/>
<dbReference type="EMBL" id="LAZR01001119">
    <property type="protein sequence ID" value="KKN50345.1"/>
    <property type="molecule type" value="Genomic_DNA"/>
</dbReference>
<name>A0A0F9R174_9ZZZZ</name>
<sequence length="126" mass="13855">MFLNQTQSVTGKAILVVTVLSLLILFRGAWASDQNVHQASQSLSLIEFAQNHGHFHDSSLDHLHIDSVEMTDGDHLMLHVMGAFENHMPLTIAAMPLPSGRDAPELQRPPSPLPEQASSLYRPPKA</sequence>
<evidence type="ECO:0000313" key="2">
    <source>
        <dbReference type="EMBL" id="KKN50345.1"/>
    </source>
</evidence>
<dbReference type="AlphaFoldDB" id="A0A0F9R174"/>
<gene>
    <name evidence="2" type="ORF">LCGC14_0633600</name>
</gene>
<accession>A0A0F9R174</accession>
<protein>
    <submittedName>
        <fullName evidence="2">Uncharacterized protein</fullName>
    </submittedName>
</protein>
<evidence type="ECO:0000256" key="1">
    <source>
        <dbReference type="SAM" id="MobiDB-lite"/>
    </source>
</evidence>
<organism evidence="2">
    <name type="scientific">marine sediment metagenome</name>
    <dbReference type="NCBI Taxonomy" id="412755"/>
    <lineage>
        <taxon>unclassified sequences</taxon>
        <taxon>metagenomes</taxon>
        <taxon>ecological metagenomes</taxon>
    </lineage>
</organism>